<proteinExistence type="predicted"/>
<keyword evidence="2" id="KW-1185">Reference proteome</keyword>
<evidence type="ECO:0000313" key="1">
    <source>
        <dbReference type="EMBL" id="QDU19868.1"/>
    </source>
</evidence>
<dbReference type="KEGG" id="uli:ETAA1_18060"/>
<gene>
    <name evidence="1" type="ORF">ETAA1_18060</name>
</gene>
<name>A0A517XQS5_9BACT</name>
<dbReference type="RefSeq" id="WP_145236493.1">
    <property type="nucleotide sequence ID" value="NZ_CP036273.1"/>
</dbReference>
<evidence type="ECO:0000313" key="2">
    <source>
        <dbReference type="Proteomes" id="UP000319576"/>
    </source>
</evidence>
<dbReference type="AlphaFoldDB" id="A0A517XQS5"/>
<sequence length="154" mass="17595">MGASEFRDSFATFVGPDRYRQFVRALNREGRWRGRLLFWQEELLARFAASAPYPNVGFERVEVWLRVCELHGAELAADPEAMSQRCRGAVTDFTRAGAERFPNTDCGPVVMGHRFDNFRRGLWYCPACRVAEADWLARHAEPRAAADRRPIGDS</sequence>
<organism evidence="1 2">
    <name type="scientific">Urbifossiella limnaea</name>
    <dbReference type="NCBI Taxonomy" id="2528023"/>
    <lineage>
        <taxon>Bacteria</taxon>
        <taxon>Pseudomonadati</taxon>
        <taxon>Planctomycetota</taxon>
        <taxon>Planctomycetia</taxon>
        <taxon>Gemmatales</taxon>
        <taxon>Gemmataceae</taxon>
        <taxon>Urbifossiella</taxon>
    </lineage>
</organism>
<dbReference type="Proteomes" id="UP000319576">
    <property type="component" value="Chromosome"/>
</dbReference>
<protein>
    <submittedName>
        <fullName evidence="1">Uncharacterized protein</fullName>
    </submittedName>
</protein>
<dbReference type="EMBL" id="CP036273">
    <property type="protein sequence ID" value="QDU19868.1"/>
    <property type="molecule type" value="Genomic_DNA"/>
</dbReference>
<dbReference type="OrthoDB" id="4404538at2"/>
<reference evidence="1 2" key="1">
    <citation type="submission" date="2019-02" db="EMBL/GenBank/DDBJ databases">
        <title>Deep-cultivation of Planctomycetes and their phenomic and genomic characterization uncovers novel biology.</title>
        <authorList>
            <person name="Wiegand S."/>
            <person name="Jogler M."/>
            <person name="Boedeker C."/>
            <person name="Pinto D."/>
            <person name="Vollmers J."/>
            <person name="Rivas-Marin E."/>
            <person name="Kohn T."/>
            <person name="Peeters S.H."/>
            <person name="Heuer A."/>
            <person name="Rast P."/>
            <person name="Oberbeckmann S."/>
            <person name="Bunk B."/>
            <person name="Jeske O."/>
            <person name="Meyerdierks A."/>
            <person name="Storesund J.E."/>
            <person name="Kallscheuer N."/>
            <person name="Luecker S."/>
            <person name="Lage O.M."/>
            <person name="Pohl T."/>
            <person name="Merkel B.J."/>
            <person name="Hornburger P."/>
            <person name="Mueller R.-W."/>
            <person name="Bruemmer F."/>
            <person name="Labrenz M."/>
            <person name="Spormann A.M."/>
            <person name="Op den Camp H."/>
            <person name="Overmann J."/>
            <person name="Amann R."/>
            <person name="Jetten M.S.M."/>
            <person name="Mascher T."/>
            <person name="Medema M.H."/>
            <person name="Devos D.P."/>
            <person name="Kaster A.-K."/>
            <person name="Ovreas L."/>
            <person name="Rohde M."/>
            <person name="Galperin M.Y."/>
            <person name="Jogler C."/>
        </authorList>
    </citation>
    <scope>NUCLEOTIDE SEQUENCE [LARGE SCALE GENOMIC DNA]</scope>
    <source>
        <strain evidence="1 2">ETA_A1</strain>
    </source>
</reference>
<accession>A0A517XQS5</accession>